<dbReference type="HOGENOM" id="CLU_107200_1_0_1"/>
<dbReference type="InterPro" id="IPR018378">
    <property type="entry name" value="C-type_lectin_CS"/>
</dbReference>
<dbReference type="KEGG" id="mdo:100618988"/>
<dbReference type="InterPro" id="IPR002352">
    <property type="entry name" value="Eosinophil_major_basic"/>
</dbReference>
<dbReference type="PANTHER" id="PTHR22991:SF40">
    <property type="entry name" value="PROTEIN CBG13490"/>
    <property type="match status" value="1"/>
</dbReference>
<feature type="domain" description="C-type lectin" evidence="6">
    <location>
        <begin position="99"/>
        <end position="211"/>
    </location>
</feature>
<evidence type="ECO:0000259" key="6">
    <source>
        <dbReference type="PROSITE" id="PS50041"/>
    </source>
</evidence>
<reference evidence="7" key="3">
    <citation type="submission" date="2025-09" db="UniProtKB">
        <authorList>
            <consortium name="Ensembl"/>
        </authorList>
    </citation>
    <scope>IDENTIFICATION</scope>
</reference>
<dbReference type="Bgee" id="ENSMODG00000020096">
    <property type="expression patterns" value="Expressed in lung and 6 other cell types or tissues"/>
</dbReference>
<dbReference type="InterPro" id="IPR016187">
    <property type="entry name" value="CTDL_fold"/>
</dbReference>
<dbReference type="Ensembl" id="ENSMODT00000025557.4">
    <property type="protein sequence ID" value="ENSMODP00000025112.3"/>
    <property type="gene ID" value="ENSMODG00000020096.4"/>
</dbReference>
<dbReference type="SUPFAM" id="SSF56436">
    <property type="entry name" value="C-type lectin-like"/>
    <property type="match status" value="1"/>
</dbReference>
<feature type="chain" id="PRO_5003351612" evidence="5">
    <location>
        <begin position="18"/>
        <end position="212"/>
    </location>
</feature>
<keyword evidence="3" id="KW-1015">Disulfide bond</keyword>
<accession>F7ESC9</accession>
<dbReference type="SMART" id="SM00034">
    <property type="entry name" value="CLECT"/>
    <property type="match status" value="1"/>
</dbReference>
<dbReference type="STRING" id="13616.ENSMODP00000025112"/>
<dbReference type="PROSITE" id="PS50041">
    <property type="entry name" value="C_TYPE_LECTIN_2"/>
    <property type="match status" value="1"/>
</dbReference>
<keyword evidence="2" id="KW-0430">Lectin</keyword>
<dbReference type="FunFam" id="3.10.100.10:FF:000090">
    <property type="entry name" value="Proteoglycan 2, bone marrow"/>
    <property type="match status" value="1"/>
</dbReference>
<evidence type="ECO:0000256" key="4">
    <source>
        <dbReference type="SAM" id="MobiDB-lite"/>
    </source>
</evidence>
<name>F7ESC9_MONDO</name>
<feature type="region of interest" description="Disordered" evidence="4">
    <location>
        <begin position="25"/>
        <end position="65"/>
    </location>
</feature>
<dbReference type="InParanoid" id="F7ESC9"/>
<dbReference type="InterPro" id="IPR016186">
    <property type="entry name" value="C-type_lectin-like/link_sf"/>
</dbReference>
<dbReference type="Proteomes" id="UP000002280">
    <property type="component" value="Chromosome 5"/>
</dbReference>
<evidence type="ECO:0000256" key="2">
    <source>
        <dbReference type="ARBA" id="ARBA00022734"/>
    </source>
</evidence>
<gene>
    <name evidence="7" type="primary">LOC100618988</name>
</gene>
<sequence>MKLHLILSFVLLGTVSSFHLKNEALKRESPEEAETQNQEQEMPEEEEFLASAEGDSRAEQEEATELVPVPSTKEDINVCPKEEDVIHLKGSPECKTCRYLLIRQCQTYQQAQFTCQSCYRGRLVAIHSFAFNLILQQSAYAINQGQVWIGAHVSGWGACLRYSWLDGSRWDFAYWAVGQPGSGGGQCVALCTKGGHWRRVPCAHSLPFICSY</sequence>
<dbReference type="GO" id="GO:0030246">
    <property type="term" value="F:carbohydrate binding"/>
    <property type="evidence" value="ECO:0007669"/>
    <property type="project" value="UniProtKB-KW"/>
</dbReference>
<keyword evidence="8" id="KW-1185">Reference proteome</keyword>
<dbReference type="PROSITE" id="PS00615">
    <property type="entry name" value="C_TYPE_LECTIN_1"/>
    <property type="match status" value="1"/>
</dbReference>
<dbReference type="PRINTS" id="PR00770">
    <property type="entry name" value="EMAJORBASICP"/>
</dbReference>
<evidence type="ECO:0000256" key="3">
    <source>
        <dbReference type="ARBA" id="ARBA00023157"/>
    </source>
</evidence>
<dbReference type="MEROPS" id="I63.001"/>
<dbReference type="GO" id="GO:0006955">
    <property type="term" value="P:immune response"/>
    <property type="evidence" value="ECO:0007669"/>
    <property type="project" value="InterPro"/>
</dbReference>
<dbReference type="InterPro" id="IPR001304">
    <property type="entry name" value="C-type_lectin-like"/>
</dbReference>
<feature type="signal peptide" evidence="5">
    <location>
        <begin position="1"/>
        <end position="17"/>
    </location>
</feature>
<reference evidence="7 8" key="1">
    <citation type="journal article" date="2007" name="Nature">
        <title>Genome of the marsupial Monodelphis domestica reveals innovation in non-coding sequences.</title>
        <authorList>
            <person name="Mikkelsen T.S."/>
            <person name="Wakefield M.J."/>
            <person name="Aken B."/>
            <person name="Amemiya C.T."/>
            <person name="Chang J.L."/>
            <person name="Duke S."/>
            <person name="Garber M."/>
            <person name="Gentles A.J."/>
            <person name="Goodstadt L."/>
            <person name="Heger A."/>
            <person name="Jurka J."/>
            <person name="Kamal M."/>
            <person name="Mauceli E."/>
            <person name="Searle S.M."/>
            <person name="Sharpe T."/>
            <person name="Baker M.L."/>
            <person name="Batzer M.A."/>
            <person name="Benos P.V."/>
            <person name="Belov K."/>
            <person name="Clamp M."/>
            <person name="Cook A."/>
            <person name="Cuff J."/>
            <person name="Das R."/>
            <person name="Davidow L."/>
            <person name="Deakin J.E."/>
            <person name="Fazzari M.J."/>
            <person name="Glass J.L."/>
            <person name="Grabherr M."/>
            <person name="Greally J.M."/>
            <person name="Gu W."/>
            <person name="Hore T.A."/>
            <person name="Huttley G.A."/>
            <person name="Kleber M."/>
            <person name="Jirtle R.L."/>
            <person name="Koina E."/>
            <person name="Lee J.T."/>
            <person name="Mahony S."/>
            <person name="Marra M.A."/>
            <person name="Miller R.D."/>
            <person name="Nicholls R.D."/>
            <person name="Oda M."/>
            <person name="Papenfuss A.T."/>
            <person name="Parra Z.E."/>
            <person name="Pollock D.D."/>
            <person name="Ray D.A."/>
            <person name="Schein J.E."/>
            <person name="Speed T.P."/>
            <person name="Thompson K."/>
            <person name="VandeBerg J.L."/>
            <person name="Wade C.M."/>
            <person name="Walker J.A."/>
            <person name="Waters P.D."/>
            <person name="Webber C."/>
            <person name="Weidman J.R."/>
            <person name="Xie X."/>
            <person name="Zody M.C."/>
            <person name="Baldwin J."/>
            <person name="Abdouelleil A."/>
            <person name="Abdulkadir J."/>
            <person name="Abebe A."/>
            <person name="Abera B."/>
            <person name="Abreu J."/>
            <person name="Acer S.C."/>
            <person name="Aftuck L."/>
            <person name="Alexander A."/>
            <person name="An P."/>
            <person name="Anderson E."/>
            <person name="Anderson S."/>
            <person name="Arachi H."/>
            <person name="Azer M."/>
            <person name="Bachantsang P."/>
            <person name="Barry A."/>
            <person name="Bayul T."/>
            <person name="Berlin A."/>
            <person name="Bessette D."/>
            <person name="Bloom T."/>
            <person name="Bloom T."/>
            <person name="Boguslavskiy L."/>
            <person name="Bonnet C."/>
            <person name="Boukhgalter B."/>
            <person name="Bourzgui I."/>
            <person name="Brown A."/>
            <person name="Cahill P."/>
            <person name="Channer S."/>
            <person name="Cheshatsang Y."/>
            <person name="Chuda L."/>
            <person name="Citroen M."/>
            <person name="Collymore A."/>
            <person name="Cooke P."/>
            <person name="Costello M."/>
            <person name="D'Aco K."/>
            <person name="Daza R."/>
            <person name="De Haan G."/>
            <person name="DeGray S."/>
            <person name="DeMaso C."/>
            <person name="Dhargay N."/>
            <person name="Dooley K."/>
            <person name="Dooley E."/>
            <person name="Doricent M."/>
            <person name="Dorje P."/>
            <person name="Dorjee K."/>
            <person name="Dupes A."/>
            <person name="Elong R."/>
            <person name="Falk J."/>
            <person name="Farina A."/>
            <person name="Faro S."/>
            <person name="Ferguson D."/>
            <person name="Fisher S."/>
            <person name="Foley C.D."/>
            <person name="Franke A."/>
            <person name="Friedrich D."/>
            <person name="Gadbois L."/>
            <person name="Gearin G."/>
            <person name="Gearin C.R."/>
            <person name="Giannoukos G."/>
            <person name="Goode T."/>
            <person name="Graham J."/>
            <person name="Grandbois E."/>
            <person name="Grewal S."/>
            <person name="Gyaltsen K."/>
            <person name="Hafez N."/>
            <person name="Hagos B."/>
            <person name="Hall J."/>
            <person name="Henson C."/>
            <person name="Hollinger A."/>
            <person name="Honan T."/>
            <person name="Huard M.D."/>
            <person name="Hughes L."/>
            <person name="Hurhula B."/>
            <person name="Husby M.E."/>
            <person name="Kamat A."/>
            <person name="Kanga B."/>
            <person name="Kashin S."/>
            <person name="Khazanovich D."/>
            <person name="Kisner P."/>
            <person name="Lance K."/>
            <person name="Lara M."/>
            <person name="Lee W."/>
            <person name="Lennon N."/>
            <person name="Letendre F."/>
            <person name="LeVine R."/>
            <person name="Lipovsky A."/>
            <person name="Liu X."/>
            <person name="Liu J."/>
            <person name="Liu S."/>
            <person name="Lokyitsang T."/>
            <person name="Lokyitsang Y."/>
            <person name="Lubonja R."/>
            <person name="Lui A."/>
            <person name="MacDonald P."/>
            <person name="Magnisalis V."/>
            <person name="Maru K."/>
            <person name="Matthews C."/>
            <person name="McCusker W."/>
            <person name="McDonough S."/>
            <person name="Mehta T."/>
            <person name="Meldrim J."/>
            <person name="Meneus L."/>
            <person name="Mihai O."/>
            <person name="Mihalev A."/>
            <person name="Mihova T."/>
            <person name="Mittelman R."/>
            <person name="Mlenga V."/>
            <person name="Montmayeur A."/>
            <person name="Mulrain L."/>
            <person name="Navidi A."/>
            <person name="Naylor J."/>
            <person name="Negash T."/>
            <person name="Nguyen T."/>
            <person name="Nguyen N."/>
            <person name="Nicol R."/>
            <person name="Norbu C."/>
            <person name="Norbu N."/>
            <person name="Novod N."/>
            <person name="O'Neill B."/>
            <person name="Osman S."/>
            <person name="Markiewicz E."/>
            <person name="Oyono O.L."/>
            <person name="Patti C."/>
            <person name="Phunkhang P."/>
            <person name="Pierre F."/>
            <person name="Priest M."/>
            <person name="Raghuraman S."/>
            <person name="Rege F."/>
            <person name="Reyes R."/>
            <person name="Rise C."/>
            <person name="Rogov P."/>
            <person name="Ross K."/>
            <person name="Ryan E."/>
            <person name="Settipalli S."/>
            <person name="Shea T."/>
            <person name="Sherpa N."/>
            <person name="Shi L."/>
            <person name="Shih D."/>
            <person name="Sparrow T."/>
            <person name="Spaulding J."/>
            <person name="Stalker J."/>
            <person name="Stange-Thomann N."/>
            <person name="Stavropoulos S."/>
            <person name="Stone C."/>
            <person name="Strader C."/>
            <person name="Tesfaye S."/>
            <person name="Thomson T."/>
            <person name="Thoulutsang Y."/>
            <person name="Thoulutsang D."/>
            <person name="Topham K."/>
            <person name="Topping I."/>
            <person name="Tsamla T."/>
            <person name="Vassiliev H."/>
            <person name="Vo A."/>
            <person name="Wangchuk T."/>
            <person name="Wangdi T."/>
            <person name="Weiand M."/>
            <person name="Wilkinson J."/>
            <person name="Wilson A."/>
            <person name="Yadav S."/>
            <person name="Young G."/>
            <person name="Yu Q."/>
            <person name="Zembek L."/>
            <person name="Zhong D."/>
            <person name="Zimmer A."/>
            <person name="Zwirko Z."/>
            <person name="Jaffe D.B."/>
            <person name="Alvarez P."/>
            <person name="Brockman W."/>
            <person name="Butler J."/>
            <person name="Chin C."/>
            <person name="Gnerre S."/>
            <person name="MacCallum I."/>
            <person name="Graves J.A."/>
            <person name="Ponting C.P."/>
            <person name="Breen M."/>
            <person name="Samollow P.B."/>
            <person name="Lander E.S."/>
            <person name="Lindblad-Toh K."/>
        </authorList>
    </citation>
    <scope>NUCLEOTIDE SEQUENCE [LARGE SCALE GENOMIC DNA]</scope>
</reference>
<dbReference type="AlphaFoldDB" id="F7ESC9"/>
<protein>
    <submittedName>
        <fullName evidence="7">Bone marrow proteoglycan</fullName>
    </submittedName>
</protein>
<proteinExistence type="predicted"/>
<evidence type="ECO:0000256" key="1">
    <source>
        <dbReference type="ARBA" id="ARBA00022729"/>
    </source>
</evidence>
<keyword evidence="1 5" id="KW-0732">Signal</keyword>
<dbReference type="GeneID" id="100618988"/>
<evidence type="ECO:0000313" key="8">
    <source>
        <dbReference type="Proteomes" id="UP000002280"/>
    </source>
</evidence>
<organism evidence="7 8">
    <name type="scientific">Monodelphis domestica</name>
    <name type="common">Gray short-tailed opossum</name>
    <dbReference type="NCBI Taxonomy" id="13616"/>
    <lineage>
        <taxon>Eukaryota</taxon>
        <taxon>Metazoa</taxon>
        <taxon>Chordata</taxon>
        <taxon>Craniata</taxon>
        <taxon>Vertebrata</taxon>
        <taxon>Euteleostomi</taxon>
        <taxon>Mammalia</taxon>
        <taxon>Metatheria</taxon>
        <taxon>Didelphimorphia</taxon>
        <taxon>Didelphidae</taxon>
        <taxon>Monodelphis</taxon>
    </lineage>
</organism>
<dbReference type="OMA" id="WGRCKRF"/>
<evidence type="ECO:0000313" key="7">
    <source>
        <dbReference type="Ensembl" id="ENSMODP00000025112.3"/>
    </source>
</evidence>
<dbReference type="GeneTree" id="ENSGT00440000039859"/>
<dbReference type="InterPro" id="IPR050976">
    <property type="entry name" value="Snaclec"/>
</dbReference>
<reference evidence="7" key="2">
    <citation type="submission" date="2025-08" db="UniProtKB">
        <authorList>
            <consortium name="Ensembl"/>
        </authorList>
    </citation>
    <scope>IDENTIFICATION</scope>
</reference>
<dbReference type="PANTHER" id="PTHR22991">
    <property type="entry name" value="PROTEIN CBG13490"/>
    <property type="match status" value="1"/>
</dbReference>
<dbReference type="Gene3D" id="3.10.100.10">
    <property type="entry name" value="Mannose-Binding Protein A, subunit A"/>
    <property type="match status" value="1"/>
</dbReference>
<dbReference type="eggNOG" id="KOG4297">
    <property type="taxonomic scope" value="Eukaryota"/>
</dbReference>
<dbReference type="FunCoup" id="F7ESC9">
    <property type="interactions" value="51"/>
</dbReference>
<dbReference type="Pfam" id="PF00059">
    <property type="entry name" value="Lectin_C"/>
    <property type="match status" value="1"/>
</dbReference>
<evidence type="ECO:0000256" key="5">
    <source>
        <dbReference type="SAM" id="SignalP"/>
    </source>
</evidence>
<dbReference type="OrthoDB" id="6369810at2759"/>